<keyword evidence="3" id="KW-1185">Reference proteome</keyword>
<feature type="region of interest" description="Disordered" evidence="1">
    <location>
        <begin position="62"/>
        <end position="93"/>
    </location>
</feature>
<proteinExistence type="predicted"/>
<dbReference type="Proteomes" id="UP000740926">
    <property type="component" value="Unassembled WGS sequence"/>
</dbReference>
<protein>
    <submittedName>
        <fullName evidence="2">Uncharacterized protein</fullName>
    </submittedName>
</protein>
<evidence type="ECO:0000313" key="2">
    <source>
        <dbReference type="EMBL" id="KAG1540388.1"/>
    </source>
</evidence>
<reference evidence="2 3" key="1">
    <citation type="journal article" date="2020" name="Microb. Genom.">
        <title>Genetic diversity of clinical and environmental Mucorales isolates obtained from an investigation of mucormycosis cases among solid organ transplant recipients.</title>
        <authorList>
            <person name="Nguyen M.H."/>
            <person name="Kaul D."/>
            <person name="Muto C."/>
            <person name="Cheng S.J."/>
            <person name="Richter R.A."/>
            <person name="Bruno V.M."/>
            <person name="Liu G."/>
            <person name="Beyhan S."/>
            <person name="Sundermann A.J."/>
            <person name="Mounaud S."/>
            <person name="Pasculle A.W."/>
            <person name="Nierman W.C."/>
            <person name="Driscoll E."/>
            <person name="Cumbie R."/>
            <person name="Clancy C.J."/>
            <person name="Dupont C.L."/>
        </authorList>
    </citation>
    <scope>NUCLEOTIDE SEQUENCE [LARGE SCALE GENOMIC DNA]</scope>
    <source>
        <strain evidence="2 3">GL24</strain>
    </source>
</reference>
<evidence type="ECO:0000256" key="1">
    <source>
        <dbReference type="SAM" id="MobiDB-lite"/>
    </source>
</evidence>
<feature type="compositionally biased region" description="Low complexity" evidence="1">
    <location>
        <begin position="69"/>
        <end position="81"/>
    </location>
</feature>
<name>A0A9P6Y655_9FUNG</name>
<sequence>MLLRRPGSSPTGPQAGPGRRTCCFEGPAIQESRARFEIACQNRREIRFRPEDRVAPCRQGCRGRRRPRGCTGPAQQVQGGRVQDRRGHRPPDPAGWLQAVLGRGIHEPAAAGVFPPAPAELACGPGGSVQADHREPARGSA</sequence>
<feature type="compositionally biased region" description="Basic and acidic residues" evidence="1">
    <location>
        <begin position="82"/>
        <end position="91"/>
    </location>
</feature>
<organism evidence="2 3">
    <name type="scientific">Rhizopus delemar</name>
    <dbReference type="NCBI Taxonomy" id="936053"/>
    <lineage>
        <taxon>Eukaryota</taxon>
        <taxon>Fungi</taxon>
        <taxon>Fungi incertae sedis</taxon>
        <taxon>Mucoromycota</taxon>
        <taxon>Mucoromycotina</taxon>
        <taxon>Mucoromycetes</taxon>
        <taxon>Mucorales</taxon>
        <taxon>Mucorineae</taxon>
        <taxon>Rhizopodaceae</taxon>
        <taxon>Rhizopus</taxon>
    </lineage>
</organism>
<dbReference type="AlphaFoldDB" id="A0A9P6Y655"/>
<comment type="caution">
    <text evidence="2">The sequence shown here is derived from an EMBL/GenBank/DDBJ whole genome shotgun (WGS) entry which is preliminary data.</text>
</comment>
<gene>
    <name evidence="2" type="ORF">G6F50_014368</name>
</gene>
<feature type="region of interest" description="Disordered" evidence="1">
    <location>
        <begin position="1"/>
        <end position="20"/>
    </location>
</feature>
<accession>A0A9P6Y655</accession>
<evidence type="ECO:0000313" key="3">
    <source>
        <dbReference type="Proteomes" id="UP000740926"/>
    </source>
</evidence>
<dbReference type="EMBL" id="JAANIU010006751">
    <property type="protein sequence ID" value="KAG1540388.1"/>
    <property type="molecule type" value="Genomic_DNA"/>
</dbReference>